<dbReference type="PANTHER" id="PTHR10655:SF17">
    <property type="entry name" value="LYSOPHOSPHOLIPASE-LIKE PROTEIN 1"/>
    <property type="match status" value="1"/>
</dbReference>
<dbReference type="InterPro" id="IPR029058">
    <property type="entry name" value="AB_hydrolase_fold"/>
</dbReference>
<proteinExistence type="inferred from homology"/>
<evidence type="ECO:0000313" key="4">
    <source>
        <dbReference type="EMBL" id="MFC3908641.1"/>
    </source>
</evidence>
<organism evidence="4 5">
    <name type="scientific">Legionella dresdenensis</name>
    <dbReference type="NCBI Taxonomy" id="450200"/>
    <lineage>
        <taxon>Bacteria</taxon>
        <taxon>Pseudomonadati</taxon>
        <taxon>Pseudomonadota</taxon>
        <taxon>Gammaproteobacteria</taxon>
        <taxon>Legionellales</taxon>
        <taxon>Legionellaceae</taxon>
        <taxon>Legionella</taxon>
    </lineage>
</organism>
<dbReference type="InterPro" id="IPR050565">
    <property type="entry name" value="LYPA1-2/EST-like"/>
</dbReference>
<keyword evidence="5" id="KW-1185">Reference proteome</keyword>
<evidence type="ECO:0000256" key="2">
    <source>
        <dbReference type="ARBA" id="ARBA00022801"/>
    </source>
</evidence>
<accession>A0ABV8CFA5</accession>
<dbReference type="RefSeq" id="WP_382342118.1">
    <property type="nucleotide sequence ID" value="NZ_JBHSAB010000010.1"/>
</dbReference>
<gene>
    <name evidence="4" type="ORF">ACFORL_06070</name>
</gene>
<name>A0ABV8CFA5_9GAMM</name>
<dbReference type="Gene3D" id="3.40.50.1820">
    <property type="entry name" value="alpha/beta hydrolase"/>
    <property type="match status" value="1"/>
</dbReference>
<dbReference type="EMBL" id="JBHSAB010000010">
    <property type="protein sequence ID" value="MFC3908641.1"/>
    <property type="molecule type" value="Genomic_DNA"/>
</dbReference>
<keyword evidence="2 4" id="KW-0378">Hydrolase</keyword>
<dbReference type="Pfam" id="PF02230">
    <property type="entry name" value="Abhydrolase_2"/>
    <property type="match status" value="1"/>
</dbReference>
<protein>
    <submittedName>
        <fullName evidence="4">Alpha/beta hydrolase</fullName>
    </submittedName>
</protein>
<dbReference type="GO" id="GO:0016787">
    <property type="term" value="F:hydrolase activity"/>
    <property type="evidence" value="ECO:0007669"/>
    <property type="project" value="UniProtKB-KW"/>
</dbReference>
<comment type="similarity">
    <text evidence="1">Belongs to the AB hydrolase superfamily. AB hydrolase 2 family.</text>
</comment>
<comment type="caution">
    <text evidence="4">The sequence shown here is derived from an EMBL/GenBank/DDBJ whole genome shotgun (WGS) entry which is preliminary data.</text>
</comment>
<reference evidence="5" key="1">
    <citation type="journal article" date="2019" name="Int. J. Syst. Evol. Microbiol.">
        <title>The Global Catalogue of Microorganisms (GCM) 10K type strain sequencing project: providing services to taxonomists for standard genome sequencing and annotation.</title>
        <authorList>
            <consortium name="The Broad Institute Genomics Platform"/>
            <consortium name="The Broad Institute Genome Sequencing Center for Infectious Disease"/>
            <person name="Wu L."/>
            <person name="Ma J."/>
        </authorList>
    </citation>
    <scope>NUCLEOTIDE SEQUENCE [LARGE SCALE GENOMIC DNA]</scope>
    <source>
        <strain evidence="5">CCUG 59858</strain>
    </source>
</reference>
<evidence type="ECO:0000256" key="1">
    <source>
        <dbReference type="ARBA" id="ARBA00006499"/>
    </source>
</evidence>
<evidence type="ECO:0000313" key="5">
    <source>
        <dbReference type="Proteomes" id="UP001595758"/>
    </source>
</evidence>
<dbReference type="PANTHER" id="PTHR10655">
    <property type="entry name" value="LYSOPHOSPHOLIPASE-RELATED"/>
    <property type="match status" value="1"/>
</dbReference>
<evidence type="ECO:0000259" key="3">
    <source>
        <dbReference type="Pfam" id="PF02230"/>
    </source>
</evidence>
<feature type="domain" description="Phospholipase/carboxylesterase/thioesterase" evidence="3">
    <location>
        <begin position="6"/>
        <end position="211"/>
    </location>
</feature>
<sequence length="218" mass="23695">MNKIDSRSPAQGCVIWMHGLGADASDMEGVAVYPQLAALPLRHVFLDAPVRPVTLNGGMAMRAWYDILGLKLADREDHAGITQSAAIIKKAIESQLADGFQSDQIFLAGFSQGGAMALYTALTLDKPLAGVLALSAYLPLAGDCSPVQAKNTPFFSASGVYDPVVLPDWTKKSEQWLESHGYSNITTRQYPMEHNICINEMNDIAEWLKTKIRGVNAE</sequence>
<dbReference type="SUPFAM" id="SSF53474">
    <property type="entry name" value="alpha/beta-Hydrolases"/>
    <property type="match status" value="1"/>
</dbReference>
<dbReference type="InterPro" id="IPR003140">
    <property type="entry name" value="PLipase/COase/thioEstase"/>
</dbReference>
<dbReference type="Proteomes" id="UP001595758">
    <property type="component" value="Unassembled WGS sequence"/>
</dbReference>